<sequence length="94" mass="10823">MDARLKAEEIARRGREIYERDIRSEKFDREHDGEFLVVDATTGDYIVDPDDDEAFDRMEERNPDGLFYLMRVGRSVGRKAAHRIGGAGLRRPPA</sequence>
<dbReference type="EMBL" id="CADCUV010000036">
    <property type="protein sequence ID" value="CAA9394103.1"/>
    <property type="molecule type" value="Genomic_DNA"/>
</dbReference>
<gene>
    <name evidence="1" type="ORF">AVDCRST_MAG22-803</name>
</gene>
<evidence type="ECO:0000313" key="1">
    <source>
        <dbReference type="EMBL" id="CAA9394103.1"/>
    </source>
</evidence>
<organism evidence="1">
    <name type="scientific">uncultured Rubrobacteraceae bacterium</name>
    <dbReference type="NCBI Taxonomy" id="349277"/>
    <lineage>
        <taxon>Bacteria</taxon>
        <taxon>Bacillati</taxon>
        <taxon>Actinomycetota</taxon>
        <taxon>Rubrobacteria</taxon>
        <taxon>Rubrobacterales</taxon>
        <taxon>Rubrobacteraceae</taxon>
        <taxon>environmental samples</taxon>
    </lineage>
</organism>
<reference evidence="1" key="1">
    <citation type="submission" date="2020-02" db="EMBL/GenBank/DDBJ databases">
        <authorList>
            <person name="Meier V. D."/>
        </authorList>
    </citation>
    <scope>NUCLEOTIDE SEQUENCE</scope>
    <source>
        <strain evidence="1">AVDCRST_MAG22</strain>
    </source>
</reference>
<dbReference type="AlphaFoldDB" id="A0A6J4NUH2"/>
<accession>A0A6J4NUH2</accession>
<protein>
    <submittedName>
        <fullName evidence="1">Uncharacterized protein</fullName>
    </submittedName>
</protein>
<name>A0A6J4NUH2_9ACTN</name>
<proteinExistence type="predicted"/>